<dbReference type="AlphaFoldDB" id="A0A402B5U2"/>
<dbReference type="Gene3D" id="1.25.40.10">
    <property type="entry name" value="Tetratricopeptide repeat domain"/>
    <property type="match status" value="1"/>
</dbReference>
<reference evidence="3" key="1">
    <citation type="submission" date="2018-12" db="EMBL/GenBank/DDBJ databases">
        <title>Tengunoibacter tsumagoiensis gen. nov., sp. nov., Dictyobacter kobayashii sp. nov., D. alpinus sp. nov., and D. joshuensis sp. nov. and description of Dictyobacteraceae fam. nov. within the order Ktedonobacterales isolated from Tengu-no-mugimeshi.</title>
        <authorList>
            <person name="Wang C.M."/>
            <person name="Zheng Y."/>
            <person name="Sakai Y."/>
            <person name="Toyoda A."/>
            <person name="Minakuchi Y."/>
            <person name="Abe K."/>
            <person name="Yokota A."/>
            <person name="Yabe S."/>
        </authorList>
    </citation>
    <scope>NUCLEOTIDE SEQUENCE [LARGE SCALE GENOMIC DNA]</scope>
    <source>
        <strain evidence="3">Uno16</strain>
    </source>
</reference>
<sequence length="471" mass="50958">MPLTIANLVNGIVPAPASVQANLPVGTYASMPTGTPLPASSSKGITRPLPLWAFILGIIAIIGGIITAFATGSDWAAGDLTAAIVAASIAVVLTLVLIVRSIAGMAARSNPHRLRQYISAGLIILVLFASSGTGLLIQNSMHSVQAHYMEGQKQWEGAIKQYELGGEKAPSSSDLARTYNEWGEDLSQKGIYGIAISRFDIVINEYASQQTQVDHAQQSESHAYIEWGKHDLKQHDYMAAASHLDMALNQTYCSAECRGEATPLTSTAYYNKAKFLLGLKEYQESVKAFEVVQSRFPQSPEAQQQHPDMSTALLGEGKQAKDIVCSDAVPIYQELAEKFADTPEGREAKMALSAPQPVVGHFIPDIPKASDGYLDVQAALIPDQSSDISDTEFYAQLDNAPTALVDSNGDFTFKPLKQGTYDLVWGFSRPDGSRTYTSTSIKNTNQYLYVAQIGPLCSFNFGEINEKFLTS</sequence>
<organism evidence="2 3">
    <name type="scientific">Dictyobacter alpinus</name>
    <dbReference type="NCBI Taxonomy" id="2014873"/>
    <lineage>
        <taxon>Bacteria</taxon>
        <taxon>Bacillati</taxon>
        <taxon>Chloroflexota</taxon>
        <taxon>Ktedonobacteria</taxon>
        <taxon>Ktedonobacterales</taxon>
        <taxon>Dictyobacteraceae</taxon>
        <taxon>Dictyobacter</taxon>
    </lineage>
</organism>
<gene>
    <name evidence="2" type="ORF">KDA_21890</name>
</gene>
<evidence type="ECO:0000256" key="1">
    <source>
        <dbReference type="SAM" id="Phobius"/>
    </source>
</evidence>
<evidence type="ECO:0008006" key="4">
    <source>
        <dbReference type="Google" id="ProtNLM"/>
    </source>
</evidence>
<dbReference type="Proteomes" id="UP000287171">
    <property type="component" value="Unassembled WGS sequence"/>
</dbReference>
<evidence type="ECO:0000313" key="3">
    <source>
        <dbReference type="Proteomes" id="UP000287171"/>
    </source>
</evidence>
<accession>A0A402B5U2</accession>
<feature type="transmembrane region" description="Helical" evidence="1">
    <location>
        <begin position="49"/>
        <end position="70"/>
    </location>
</feature>
<name>A0A402B5U2_9CHLR</name>
<dbReference type="EMBL" id="BIFT01000001">
    <property type="protein sequence ID" value="GCE26705.1"/>
    <property type="molecule type" value="Genomic_DNA"/>
</dbReference>
<keyword evidence="1" id="KW-0812">Transmembrane</keyword>
<feature type="transmembrane region" description="Helical" evidence="1">
    <location>
        <begin position="117"/>
        <end position="137"/>
    </location>
</feature>
<proteinExistence type="predicted"/>
<protein>
    <recommendedName>
        <fullName evidence="4">Tetratricopeptide repeat protein</fullName>
    </recommendedName>
</protein>
<comment type="caution">
    <text evidence="2">The sequence shown here is derived from an EMBL/GenBank/DDBJ whole genome shotgun (WGS) entry which is preliminary data.</text>
</comment>
<evidence type="ECO:0000313" key="2">
    <source>
        <dbReference type="EMBL" id="GCE26705.1"/>
    </source>
</evidence>
<dbReference type="SUPFAM" id="SSF48452">
    <property type="entry name" value="TPR-like"/>
    <property type="match status" value="1"/>
</dbReference>
<keyword evidence="3" id="KW-1185">Reference proteome</keyword>
<keyword evidence="1" id="KW-1133">Transmembrane helix</keyword>
<keyword evidence="1" id="KW-0472">Membrane</keyword>
<dbReference type="InterPro" id="IPR011990">
    <property type="entry name" value="TPR-like_helical_dom_sf"/>
</dbReference>
<feature type="transmembrane region" description="Helical" evidence="1">
    <location>
        <begin position="82"/>
        <end position="105"/>
    </location>
</feature>